<accession>A0AAN0XYJ6</accession>
<dbReference type="Pfam" id="PF10364">
    <property type="entry name" value="NKWYS"/>
    <property type="match status" value="1"/>
</dbReference>
<dbReference type="InterPro" id="IPR027417">
    <property type="entry name" value="P-loop_NTPase"/>
</dbReference>
<dbReference type="EMBL" id="CP016178">
    <property type="protein sequence ID" value="ANO34978.1"/>
    <property type="molecule type" value="Genomic_DNA"/>
</dbReference>
<dbReference type="AlphaFoldDB" id="A0AAN0XYJ6"/>
<sequence>MGKIRMLNKSINFYKKWTDESRILIYQMGKVGSTSLEMNLKNSLHFHSLYNNSPCFPHFQQKNNTIVKKLYATLNLFLIRLLIKRRKTIKIITLVRDPMHRDISMFFQDLPFWVSRYILSDKVDTRGEGFDFLSDAFHTSYDIDYGLKWFDKELKRFSGFDVYDHEFNVDGDIIKVDKFEILILKMESMNDHRELINKFLGEEADLVSTNRGEKKWYGPVYKNFKDNVILDSGYIEKVTSSKLYNKFYK</sequence>
<organism evidence="1 2">
    <name type="scientific">Vibrio breoganii</name>
    <dbReference type="NCBI Taxonomy" id="553239"/>
    <lineage>
        <taxon>Bacteria</taxon>
        <taxon>Pseudomonadati</taxon>
        <taxon>Pseudomonadota</taxon>
        <taxon>Gammaproteobacteria</taxon>
        <taxon>Vibrionales</taxon>
        <taxon>Vibrionaceae</taxon>
        <taxon>Vibrio</taxon>
    </lineage>
</organism>
<dbReference type="Proteomes" id="UP000092018">
    <property type="component" value="Chromosome 2"/>
</dbReference>
<evidence type="ECO:0000313" key="1">
    <source>
        <dbReference type="EMBL" id="ANO34978.1"/>
    </source>
</evidence>
<gene>
    <name evidence="1" type="ORF">A6E01_17540</name>
</gene>
<dbReference type="KEGG" id="vbr:A6E01_17540"/>
<name>A0AAN0XYJ6_9VIBR</name>
<dbReference type="SUPFAM" id="SSF52540">
    <property type="entry name" value="P-loop containing nucleoside triphosphate hydrolases"/>
    <property type="match status" value="1"/>
</dbReference>
<reference evidence="1 2" key="1">
    <citation type="submission" date="2016-06" db="EMBL/GenBank/DDBJ databases">
        <title>Adaptive Radiation by Waves of Gene Transfer Leads to Fine-Scale Resource Partitioning in Marine Microbes.</title>
        <authorList>
            <person name="Hehemann J.-H."/>
            <person name="Arevalo P."/>
            <person name="Datta M.S."/>
            <person name="Yu X."/>
            <person name="Corzett C."/>
            <person name="Henschel A."/>
            <person name="Preheim S.P."/>
            <person name="Timberlake S."/>
            <person name="Alm E.J."/>
            <person name="Polz M.F."/>
        </authorList>
    </citation>
    <scope>NUCLEOTIDE SEQUENCE [LARGE SCALE GENOMIC DNA]</scope>
    <source>
        <strain evidence="1 2">FF50</strain>
    </source>
</reference>
<protein>
    <submittedName>
        <fullName evidence="1">Uncharacterized protein</fullName>
    </submittedName>
</protein>
<proteinExistence type="predicted"/>
<evidence type="ECO:0000313" key="2">
    <source>
        <dbReference type="Proteomes" id="UP000092018"/>
    </source>
</evidence>
<dbReference type="InterPro" id="IPR018831">
    <property type="entry name" value="Uncharacterised_NKWYS"/>
</dbReference>